<dbReference type="PANTHER" id="PTHR13156:SF0">
    <property type="entry name" value="NADH DEHYDROGENASE [UBIQUINONE] IRON-SULFUR PROTEIN 6, MITOCHONDRIAL"/>
    <property type="match status" value="1"/>
</dbReference>
<dbReference type="STRING" id="2769.R7QQI5"/>
<feature type="region of interest" description="Disordered" evidence="1">
    <location>
        <begin position="16"/>
        <end position="41"/>
    </location>
</feature>
<keyword evidence="4" id="KW-1185">Reference proteome</keyword>
<evidence type="ECO:0000313" key="4">
    <source>
        <dbReference type="Proteomes" id="UP000012073"/>
    </source>
</evidence>
<organism evidence="3 4">
    <name type="scientific">Chondrus crispus</name>
    <name type="common">Carrageen Irish moss</name>
    <name type="synonym">Polymorpha crispa</name>
    <dbReference type="NCBI Taxonomy" id="2769"/>
    <lineage>
        <taxon>Eukaryota</taxon>
        <taxon>Rhodophyta</taxon>
        <taxon>Florideophyceae</taxon>
        <taxon>Rhodymeniophycidae</taxon>
        <taxon>Gigartinales</taxon>
        <taxon>Gigartinaceae</taxon>
        <taxon>Chondrus</taxon>
    </lineage>
</organism>
<dbReference type="GO" id="GO:0005739">
    <property type="term" value="C:mitochondrion"/>
    <property type="evidence" value="ECO:0007669"/>
    <property type="project" value="GOC"/>
</dbReference>
<keyword evidence="3" id="KW-0830">Ubiquinone</keyword>
<dbReference type="Gramene" id="CDF39751">
    <property type="protein sequence ID" value="CDF39751"/>
    <property type="gene ID" value="CHC_T00009546001"/>
</dbReference>
<dbReference type="PANTHER" id="PTHR13156">
    <property type="entry name" value="NADH-UBIQUINONE OXIDOREDUCTASE 13 KD-A SUBUNIT"/>
    <property type="match status" value="1"/>
</dbReference>
<dbReference type="OrthoDB" id="307899at2759"/>
<dbReference type="RefSeq" id="XP_005710045.1">
    <property type="nucleotide sequence ID" value="XM_005709988.1"/>
</dbReference>
<dbReference type="GeneID" id="17317709"/>
<dbReference type="KEGG" id="ccp:CHC_T00009546001"/>
<proteinExistence type="predicted"/>
<dbReference type="EMBL" id="HG002070">
    <property type="protein sequence ID" value="CDF39751.1"/>
    <property type="molecule type" value="Genomic_DNA"/>
</dbReference>
<dbReference type="Proteomes" id="UP000012073">
    <property type="component" value="Unassembled WGS sequence"/>
</dbReference>
<dbReference type="Pfam" id="PF10276">
    <property type="entry name" value="zf-CHCC"/>
    <property type="match status" value="1"/>
</dbReference>
<feature type="domain" description="Zinc finger CHCC-type" evidence="2">
    <location>
        <begin position="67"/>
        <end position="106"/>
    </location>
</feature>
<sequence length="112" mass="12072">MLRRALVPARGVLRRALSDGPTTRRPRMHQPLGSVPAGTDPELVRSKWGSDAMDKIQETAATEVDGDVAACNGGGGALGHPIEYIKLLVSDEDAGPQVCKYCGLKFLRKHHQ</sequence>
<dbReference type="AlphaFoldDB" id="R7QQI5"/>
<reference evidence="4" key="1">
    <citation type="journal article" date="2013" name="Proc. Natl. Acad. Sci. U.S.A.">
        <title>Genome structure and metabolic features in the red seaweed Chondrus crispus shed light on evolution of the Archaeplastida.</title>
        <authorList>
            <person name="Collen J."/>
            <person name="Porcel B."/>
            <person name="Carre W."/>
            <person name="Ball S.G."/>
            <person name="Chaparro C."/>
            <person name="Tonon T."/>
            <person name="Barbeyron T."/>
            <person name="Michel G."/>
            <person name="Noel B."/>
            <person name="Valentin K."/>
            <person name="Elias M."/>
            <person name="Artiguenave F."/>
            <person name="Arun A."/>
            <person name="Aury J.M."/>
            <person name="Barbosa-Neto J.F."/>
            <person name="Bothwell J.H."/>
            <person name="Bouget F.Y."/>
            <person name="Brillet L."/>
            <person name="Cabello-Hurtado F."/>
            <person name="Capella-Gutierrez S."/>
            <person name="Charrier B."/>
            <person name="Cladiere L."/>
            <person name="Cock J.M."/>
            <person name="Coelho S.M."/>
            <person name="Colleoni C."/>
            <person name="Czjzek M."/>
            <person name="Da Silva C."/>
            <person name="Delage L."/>
            <person name="Denoeud F."/>
            <person name="Deschamps P."/>
            <person name="Dittami S.M."/>
            <person name="Gabaldon T."/>
            <person name="Gachon C.M."/>
            <person name="Groisillier A."/>
            <person name="Herve C."/>
            <person name="Jabbari K."/>
            <person name="Katinka M."/>
            <person name="Kloareg B."/>
            <person name="Kowalczyk N."/>
            <person name="Labadie K."/>
            <person name="Leblanc C."/>
            <person name="Lopez P.J."/>
            <person name="McLachlan D.H."/>
            <person name="Meslet-Cladiere L."/>
            <person name="Moustafa A."/>
            <person name="Nehr Z."/>
            <person name="Nyvall Collen P."/>
            <person name="Panaud O."/>
            <person name="Partensky F."/>
            <person name="Poulain J."/>
            <person name="Rensing S.A."/>
            <person name="Rousvoal S."/>
            <person name="Samson G."/>
            <person name="Symeonidi A."/>
            <person name="Weissenbach J."/>
            <person name="Zambounis A."/>
            <person name="Wincker P."/>
            <person name="Boyen C."/>
        </authorList>
    </citation>
    <scope>NUCLEOTIDE SEQUENCE [LARGE SCALE GENOMIC DNA]</scope>
    <source>
        <strain evidence="4">cv. Stackhouse</strain>
    </source>
</reference>
<accession>R7QQI5</accession>
<dbReference type="Gene3D" id="2.60.260.40">
    <property type="entry name" value="q5lls5 like domains"/>
    <property type="match status" value="1"/>
</dbReference>
<evidence type="ECO:0000313" key="3">
    <source>
        <dbReference type="EMBL" id="CDF39751.1"/>
    </source>
</evidence>
<evidence type="ECO:0000259" key="2">
    <source>
        <dbReference type="Pfam" id="PF10276"/>
    </source>
</evidence>
<name>R7QQI5_CHOCR</name>
<dbReference type="InterPro" id="IPR019401">
    <property type="entry name" value="Znf_CHCC"/>
</dbReference>
<evidence type="ECO:0000256" key="1">
    <source>
        <dbReference type="SAM" id="MobiDB-lite"/>
    </source>
</evidence>
<gene>
    <name evidence="3" type="ORF">CHC_T00009546001</name>
</gene>
<dbReference type="OMA" id="PRMHQPL"/>
<protein>
    <submittedName>
        <fullName evidence="3">NADH-ubiquinone oxidoreductase subunit iron-sulfur protein 6</fullName>
    </submittedName>
</protein>
<dbReference type="GO" id="GO:0006120">
    <property type="term" value="P:mitochondrial electron transport, NADH to ubiquinone"/>
    <property type="evidence" value="ECO:0007669"/>
    <property type="project" value="TreeGrafter"/>
</dbReference>